<dbReference type="SUPFAM" id="SSF47473">
    <property type="entry name" value="EF-hand"/>
    <property type="match status" value="1"/>
</dbReference>
<evidence type="ECO:0000313" key="3">
    <source>
        <dbReference type="Ensembl" id="ENSSMAP00000019364.1"/>
    </source>
</evidence>
<evidence type="ECO:0000259" key="2">
    <source>
        <dbReference type="PROSITE" id="PS50222"/>
    </source>
</evidence>
<evidence type="ECO:0000313" key="4">
    <source>
        <dbReference type="Proteomes" id="UP000694558"/>
    </source>
</evidence>
<organism evidence="3 4">
    <name type="scientific">Scophthalmus maximus</name>
    <name type="common">Turbot</name>
    <name type="synonym">Psetta maxima</name>
    <dbReference type="NCBI Taxonomy" id="52904"/>
    <lineage>
        <taxon>Eukaryota</taxon>
        <taxon>Metazoa</taxon>
        <taxon>Chordata</taxon>
        <taxon>Craniata</taxon>
        <taxon>Vertebrata</taxon>
        <taxon>Euteleostomi</taxon>
        <taxon>Actinopterygii</taxon>
        <taxon>Neopterygii</taxon>
        <taxon>Teleostei</taxon>
        <taxon>Neoteleostei</taxon>
        <taxon>Acanthomorphata</taxon>
        <taxon>Carangaria</taxon>
        <taxon>Pleuronectiformes</taxon>
        <taxon>Pleuronectoidei</taxon>
        <taxon>Scophthalmidae</taxon>
        <taxon>Scophthalmus</taxon>
    </lineage>
</organism>
<dbReference type="OMA" id="CQVKKMA"/>
<sequence>MEDDLRPQVKEAAAAGASLTEQDVDRLAPQMRTQGDALCHVRQFTTSERREEAVKKAFALLEWNEIKYEPDKKHPLSPAAPLSDEQAEAMIQAADAHGDGRIDYREFSDMVKRTEEKEPRK</sequence>
<dbReference type="Ensembl" id="ENSSMAT00000019605.2">
    <property type="protein sequence ID" value="ENSSMAP00000019364.1"/>
    <property type="gene ID" value="ENSSMAG00000011875.2"/>
</dbReference>
<accession>A0A8D3AJU9</accession>
<dbReference type="InterPro" id="IPR002048">
    <property type="entry name" value="EF_hand_dom"/>
</dbReference>
<dbReference type="PROSITE" id="PS50222">
    <property type="entry name" value="EF_HAND_2"/>
    <property type="match status" value="1"/>
</dbReference>
<reference evidence="3" key="1">
    <citation type="submission" date="2023-05" db="EMBL/GenBank/DDBJ databases">
        <title>High-quality long-read genome of Scophthalmus maximus.</title>
        <authorList>
            <person name="Lien S."/>
            <person name="Martinez P."/>
        </authorList>
    </citation>
    <scope>NUCLEOTIDE SEQUENCE [LARGE SCALE GENOMIC DNA]</scope>
</reference>
<dbReference type="AlphaFoldDB" id="A0A8D3AJU9"/>
<feature type="region of interest" description="Disordered" evidence="1">
    <location>
        <begin position="1"/>
        <end position="25"/>
    </location>
</feature>
<dbReference type="Proteomes" id="UP000694558">
    <property type="component" value="Chromosome 18"/>
</dbReference>
<reference evidence="3" key="2">
    <citation type="submission" date="2025-08" db="UniProtKB">
        <authorList>
            <consortium name="Ensembl"/>
        </authorList>
    </citation>
    <scope>IDENTIFICATION</scope>
</reference>
<name>A0A8D3AJU9_SCOMX</name>
<dbReference type="Gene3D" id="1.10.238.10">
    <property type="entry name" value="EF-hand"/>
    <property type="match status" value="1"/>
</dbReference>
<proteinExistence type="predicted"/>
<dbReference type="GO" id="GO:0005509">
    <property type="term" value="F:calcium ion binding"/>
    <property type="evidence" value="ECO:0007669"/>
    <property type="project" value="InterPro"/>
</dbReference>
<dbReference type="InterPro" id="IPR011992">
    <property type="entry name" value="EF-hand-dom_pair"/>
</dbReference>
<evidence type="ECO:0000256" key="1">
    <source>
        <dbReference type="SAM" id="MobiDB-lite"/>
    </source>
</evidence>
<protein>
    <recommendedName>
        <fullName evidence="2">EF-hand domain-containing protein</fullName>
    </recommendedName>
</protein>
<feature type="domain" description="EF-hand" evidence="2">
    <location>
        <begin position="82"/>
        <end position="117"/>
    </location>
</feature>
<dbReference type="GeneTree" id="ENSGT01140000282649"/>